<dbReference type="FunFam" id="1.10.340.30:FF:000002">
    <property type="entry name" value="Adenine DNA glycosylase"/>
    <property type="match status" value="1"/>
</dbReference>
<evidence type="ECO:0000313" key="16">
    <source>
        <dbReference type="EMBL" id="GFR16000.1"/>
    </source>
</evidence>
<keyword evidence="9 13" id="KW-0408">Iron</keyword>
<keyword evidence="17" id="KW-1185">Reference proteome</keyword>
<dbReference type="Gene3D" id="1.10.1670.10">
    <property type="entry name" value="Helix-hairpin-Helix base-excision DNA repair enzymes (C-terminal)"/>
    <property type="match status" value="1"/>
</dbReference>
<feature type="region of interest" description="Disordered" evidence="14">
    <location>
        <begin position="462"/>
        <end position="487"/>
    </location>
</feature>
<dbReference type="GO" id="GO:0006284">
    <property type="term" value="P:base-excision repair"/>
    <property type="evidence" value="ECO:0007669"/>
    <property type="project" value="UniProtKB-UniRule"/>
</dbReference>
<dbReference type="InterPro" id="IPR029119">
    <property type="entry name" value="MutY_C"/>
</dbReference>
<dbReference type="PANTHER" id="PTHR42944:SF1">
    <property type="entry name" value="ADENINE DNA GLYCOSYLASE"/>
    <property type="match status" value="1"/>
</dbReference>
<reference evidence="16" key="1">
    <citation type="submission" date="2020-07" db="EMBL/GenBank/DDBJ databases">
        <title>Multicomponent nature underlies the extraordinary mechanical properties of spider dragline silk.</title>
        <authorList>
            <person name="Kono N."/>
            <person name="Nakamura H."/>
            <person name="Mori M."/>
            <person name="Yoshida Y."/>
            <person name="Ohtoshi R."/>
            <person name="Malay A.D."/>
            <person name="Moran D.A.P."/>
            <person name="Tomita M."/>
            <person name="Numata K."/>
            <person name="Arakawa K."/>
        </authorList>
    </citation>
    <scope>NUCLEOTIDE SEQUENCE</scope>
</reference>
<evidence type="ECO:0000256" key="10">
    <source>
        <dbReference type="ARBA" id="ARBA00023014"/>
    </source>
</evidence>
<evidence type="ECO:0000259" key="15">
    <source>
        <dbReference type="PROSITE" id="PS51462"/>
    </source>
</evidence>
<evidence type="ECO:0000256" key="14">
    <source>
        <dbReference type="SAM" id="MobiDB-lite"/>
    </source>
</evidence>
<dbReference type="InterPro" id="IPR044298">
    <property type="entry name" value="MIG/MutY"/>
</dbReference>
<comment type="function">
    <text evidence="13">Adenine glycosylase active on G-A mispairs.</text>
</comment>
<dbReference type="FunFam" id="1.10.1670.10:FF:000002">
    <property type="entry name" value="Adenine DNA glycosylase"/>
    <property type="match status" value="1"/>
</dbReference>
<evidence type="ECO:0000256" key="5">
    <source>
        <dbReference type="ARBA" id="ARBA00022485"/>
    </source>
</evidence>
<keyword evidence="6" id="KW-0479">Metal-binding</keyword>
<proteinExistence type="inferred from homology"/>
<name>A0A8X6LN86_TRICU</name>
<keyword evidence="11" id="KW-0234">DNA repair</keyword>
<dbReference type="GO" id="GO:0034039">
    <property type="term" value="F:8-oxo-7,8-dihydroguanine DNA N-glycosylase activity"/>
    <property type="evidence" value="ECO:0007669"/>
    <property type="project" value="TreeGrafter"/>
</dbReference>
<evidence type="ECO:0000256" key="11">
    <source>
        <dbReference type="ARBA" id="ARBA00023204"/>
    </source>
</evidence>
<dbReference type="GO" id="GO:0005634">
    <property type="term" value="C:nucleus"/>
    <property type="evidence" value="ECO:0007669"/>
    <property type="project" value="TreeGrafter"/>
</dbReference>
<keyword evidence="7 13" id="KW-0227">DNA damage</keyword>
<dbReference type="EMBL" id="BMAO01027323">
    <property type="protein sequence ID" value="GFR16000.1"/>
    <property type="molecule type" value="Genomic_DNA"/>
</dbReference>
<dbReference type="InterPro" id="IPR000086">
    <property type="entry name" value="NUDIX_hydrolase_dom"/>
</dbReference>
<keyword evidence="10" id="KW-0411">Iron-sulfur</keyword>
<dbReference type="SMART" id="SM00478">
    <property type="entry name" value="ENDO3c"/>
    <property type="match status" value="1"/>
</dbReference>
<evidence type="ECO:0000256" key="7">
    <source>
        <dbReference type="ARBA" id="ARBA00022763"/>
    </source>
</evidence>
<dbReference type="PANTHER" id="PTHR42944">
    <property type="entry name" value="ADENINE DNA GLYCOSYLASE"/>
    <property type="match status" value="1"/>
</dbReference>
<comment type="catalytic activity">
    <reaction evidence="1 13">
        <text>Hydrolyzes free adenine bases from 7,8-dihydro-8-oxoguanine:adenine mismatched double-stranded DNA, leaving an apurinic site.</text>
        <dbReference type="EC" id="3.2.2.31"/>
    </reaction>
</comment>
<dbReference type="InterPro" id="IPR023170">
    <property type="entry name" value="HhH_base_excis_C"/>
</dbReference>
<dbReference type="CDD" id="cd03431">
    <property type="entry name" value="NUDIX_DNA_Glycosylase_C-MutY"/>
    <property type="match status" value="1"/>
</dbReference>
<dbReference type="OrthoDB" id="10248838at2759"/>
<gene>
    <name evidence="16" type="primary">Mutyh</name>
    <name evidence="16" type="ORF">TNCT_479061</name>
</gene>
<dbReference type="Pfam" id="PF10576">
    <property type="entry name" value="EndIII_4Fe-2S"/>
    <property type="match status" value="1"/>
</dbReference>
<dbReference type="Proteomes" id="UP000887116">
    <property type="component" value="Unassembled WGS sequence"/>
</dbReference>
<keyword evidence="5" id="KW-0004">4Fe-4S</keyword>
<evidence type="ECO:0000256" key="12">
    <source>
        <dbReference type="ARBA" id="ARBA00023295"/>
    </source>
</evidence>
<evidence type="ECO:0000256" key="2">
    <source>
        <dbReference type="ARBA" id="ARBA00008343"/>
    </source>
</evidence>
<feature type="region of interest" description="Disordered" evidence="14">
    <location>
        <begin position="1"/>
        <end position="23"/>
    </location>
</feature>
<dbReference type="InterPro" id="IPR003265">
    <property type="entry name" value="HhH-GPD_domain"/>
</dbReference>
<dbReference type="PROSITE" id="PS01155">
    <property type="entry name" value="ENDONUCLEASE_III_2"/>
    <property type="match status" value="1"/>
</dbReference>
<dbReference type="GO" id="GO:0006298">
    <property type="term" value="P:mismatch repair"/>
    <property type="evidence" value="ECO:0007669"/>
    <property type="project" value="TreeGrafter"/>
</dbReference>
<evidence type="ECO:0000256" key="1">
    <source>
        <dbReference type="ARBA" id="ARBA00000843"/>
    </source>
</evidence>
<evidence type="ECO:0000313" key="17">
    <source>
        <dbReference type="Proteomes" id="UP000887116"/>
    </source>
</evidence>
<comment type="caution">
    <text evidence="16">The sequence shown here is derived from an EMBL/GenBank/DDBJ whole genome shotgun (WGS) entry which is preliminary data.</text>
</comment>
<dbReference type="InterPro" id="IPR003651">
    <property type="entry name" value="Endonuclease3_FeS-loop_motif"/>
</dbReference>
<feature type="domain" description="Nudix hydrolase" evidence="15">
    <location>
        <begin position="325"/>
        <end position="455"/>
    </location>
</feature>
<dbReference type="GO" id="GO:0046872">
    <property type="term" value="F:metal ion binding"/>
    <property type="evidence" value="ECO:0007669"/>
    <property type="project" value="UniProtKB-UniRule"/>
</dbReference>
<dbReference type="SUPFAM" id="SSF48150">
    <property type="entry name" value="DNA-glycosylase"/>
    <property type="match status" value="1"/>
</dbReference>
<sequence length="487" mass="54476">MQSILMAGKKKSKDENTKTSTKNATSNICKKHIFSADEIQSIQKNMLEWYDKEQRTLPWRTIAKTEESRNIRGYAVWVSEVMLQQTQVATVIPYFNKWIEKWPTIEALAATSVEEVLQMWAGLGYYSRGRRLHEGANIIVEKLKGQMPDNVSDLVKLIPGIGAYSASAIASIAFQKPAGVVDGNVIRVLSRMRTIGAHVSIPTVRDHLWELANKLVSKERPGDFNQSVMELGAIICTPQNPNCASCPVNNFCSAFSLSKTTPRVGKMDSFLKKESAAKISRKSDLSKNIPDIEDCSNCSFCLPASVWNENPQVTAFPCKSEKKSAREEKVNVLVIEKEDKLLMVRRPEKGLLAGLWEFPCVILPEETTKKAKTARINSLVKELGIPNSLLSSKKHVGEVIHLFSHIHTTYIVEHLVLNNSVKIESSEKEGMWVTLDEIKTGAVSTAMKKVLALVKKSDIKPMKQIAGKKRKRSTENQKQTSIKSFFS</sequence>
<accession>A0A8X6LN86</accession>
<evidence type="ECO:0000256" key="8">
    <source>
        <dbReference type="ARBA" id="ARBA00022801"/>
    </source>
</evidence>
<dbReference type="SUPFAM" id="SSF55811">
    <property type="entry name" value="Nudix"/>
    <property type="match status" value="1"/>
</dbReference>
<dbReference type="GO" id="GO:0051539">
    <property type="term" value="F:4 iron, 4 sulfur cluster binding"/>
    <property type="evidence" value="ECO:0007669"/>
    <property type="project" value="UniProtKB-UniRule"/>
</dbReference>
<keyword evidence="12 13" id="KW-0326">Glycosidase</keyword>
<dbReference type="Pfam" id="PF00730">
    <property type="entry name" value="HhH-GPD"/>
    <property type="match status" value="1"/>
</dbReference>
<dbReference type="InterPro" id="IPR015797">
    <property type="entry name" value="NUDIX_hydrolase-like_dom_sf"/>
</dbReference>
<dbReference type="InterPro" id="IPR011257">
    <property type="entry name" value="DNA_glycosylase"/>
</dbReference>
<dbReference type="AlphaFoldDB" id="A0A8X6LN86"/>
<dbReference type="PROSITE" id="PS51462">
    <property type="entry name" value="NUDIX"/>
    <property type="match status" value="1"/>
</dbReference>
<evidence type="ECO:0000256" key="13">
    <source>
        <dbReference type="RuleBase" id="RU365096"/>
    </source>
</evidence>
<dbReference type="Gene3D" id="3.90.79.10">
    <property type="entry name" value="Nucleoside Triphosphate Pyrophosphohydrolase"/>
    <property type="match status" value="1"/>
</dbReference>
<dbReference type="CDD" id="cd00056">
    <property type="entry name" value="ENDO3c"/>
    <property type="match status" value="1"/>
</dbReference>
<organism evidence="16 17">
    <name type="scientific">Trichonephila clavata</name>
    <name type="common">Joro spider</name>
    <name type="synonym">Nephila clavata</name>
    <dbReference type="NCBI Taxonomy" id="2740835"/>
    <lineage>
        <taxon>Eukaryota</taxon>
        <taxon>Metazoa</taxon>
        <taxon>Ecdysozoa</taxon>
        <taxon>Arthropoda</taxon>
        <taxon>Chelicerata</taxon>
        <taxon>Arachnida</taxon>
        <taxon>Araneae</taxon>
        <taxon>Araneomorphae</taxon>
        <taxon>Entelegynae</taxon>
        <taxon>Araneoidea</taxon>
        <taxon>Nephilidae</taxon>
        <taxon>Trichonephila</taxon>
    </lineage>
</organism>
<dbReference type="SMART" id="SM00525">
    <property type="entry name" value="FES"/>
    <property type="match status" value="1"/>
</dbReference>
<protein>
    <recommendedName>
        <fullName evidence="4 13">Adenine DNA glycosylase</fullName>
        <ecNumber evidence="3 13">3.2.2.31</ecNumber>
    </recommendedName>
</protein>
<evidence type="ECO:0000256" key="9">
    <source>
        <dbReference type="ARBA" id="ARBA00023004"/>
    </source>
</evidence>
<evidence type="ECO:0000256" key="3">
    <source>
        <dbReference type="ARBA" id="ARBA00012045"/>
    </source>
</evidence>
<dbReference type="GO" id="GO:0000701">
    <property type="term" value="F:purine-specific mismatch base pair DNA N-glycosylase activity"/>
    <property type="evidence" value="ECO:0007669"/>
    <property type="project" value="UniProtKB-EC"/>
</dbReference>
<dbReference type="EC" id="3.2.2.31" evidence="3 13"/>
<dbReference type="GO" id="GO:0032357">
    <property type="term" value="F:oxidized purine DNA binding"/>
    <property type="evidence" value="ECO:0007669"/>
    <property type="project" value="TreeGrafter"/>
</dbReference>
<dbReference type="InterPro" id="IPR004036">
    <property type="entry name" value="Endonuclease-III-like_CS2"/>
</dbReference>
<evidence type="ECO:0000256" key="4">
    <source>
        <dbReference type="ARBA" id="ARBA00022023"/>
    </source>
</evidence>
<dbReference type="Pfam" id="PF14815">
    <property type="entry name" value="NUDIX_4"/>
    <property type="match status" value="1"/>
</dbReference>
<dbReference type="GO" id="GO:0035485">
    <property type="term" value="F:adenine/guanine mispair binding"/>
    <property type="evidence" value="ECO:0007669"/>
    <property type="project" value="TreeGrafter"/>
</dbReference>
<keyword evidence="8" id="KW-0378">Hydrolase</keyword>
<feature type="compositionally biased region" description="Polar residues" evidence="14">
    <location>
        <begin position="476"/>
        <end position="487"/>
    </location>
</feature>
<dbReference type="Gene3D" id="1.10.340.30">
    <property type="entry name" value="Hypothetical protein, domain 2"/>
    <property type="match status" value="1"/>
</dbReference>
<comment type="cofactor">
    <cofactor evidence="13">
        <name>[4Fe-4S] cluster</name>
        <dbReference type="ChEBI" id="CHEBI:49883"/>
    </cofactor>
    <text evidence="13">Binds 1 [4Fe-4S] cluster.</text>
</comment>
<comment type="similarity">
    <text evidence="2 13">Belongs to the Nth/MutY family.</text>
</comment>
<evidence type="ECO:0000256" key="6">
    <source>
        <dbReference type="ARBA" id="ARBA00022723"/>
    </source>
</evidence>